<evidence type="ECO:0000313" key="9">
    <source>
        <dbReference type="Proteomes" id="UP000321927"/>
    </source>
</evidence>
<dbReference type="Pfam" id="PF25954">
    <property type="entry name" value="Beta-barrel_RND_2"/>
    <property type="match status" value="1"/>
</dbReference>
<dbReference type="InterPro" id="IPR006143">
    <property type="entry name" value="RND_pump_MFP"/>
</dbReference>
<dbReference type="Gene3D" id="2.40.50.100">
    <property type="match status" value="1"/>
</dbReference>
<dbReference type="PANTHER" id="PTHR30469:SF15">
    <property type="entry name" value="HLYD FAMILY OF SECRETION PROTEINS"/>
    <property type="match status" value="1"/>
</dbReference>
<evidence type="ECO:0000256" key="2">
    <source>
        <dbReference type="SAM" id="Coils"/>
    </source>
</evidence>
<dbReference type="NCBIfam" id="TIGR01730">
    <property type="entry name" value="RND_mfp"/>
    <property type="match status" value="1"/>
</dbReference>
<gene>
    <name evidence="7" type="ORF">ESW18_13340</name>
    <name evidence="6" type="ORF">LV84_02271</name>
</gene>
<reference evidence="6 8" key="1">
    <citation type="submission" date="2018-06" db="EMBL/GenBank/DDBJ databases">
        <title>Genomic Encyclopedia of Archaeal and Bacterial Type Strains, Phase II (KMG-II): from individual species to whole genera.</title>
        <authorList>
            <person name="Goeker M."/>
        </authorList>
    </citation>
    <scope>NUCLEOTIDE SEQUENCE [LARGE SCALE GENOMIC DNA]</scope>
    <source>
        <strain evidence="6 8">DSM 22686</strain>
    </source>
</reference>
<protein>
    <submittedName>
        <fullName evidence="7">Efflux RND transporter periplasmic adaptor subunit</fullName>
    </submittedName>
    <submittedName>
        <fullName evidence="6">RND family efflux transporter MFP subunit</fullName>
    </submittedName>
</protein>
<feature type="domain" description="CzcB-like barrel-sandwich hybrid" evidence="5">
    <location>
        <begin position="97"/>
        <end position="220"/>
    </location>
</feature>
<dbReference type="Gene3D" id="2.40.30.170">
    <property type="match status" value="1"/>
</dbReference>
<evidence type="ECO:0000259" key="3">
    <source>
        <dbReference type="Pfam" id="PF25893"/>
    </source>
</evidence>
<dbReference type="Proteomes" id="UP000249115">
    <property type="component" value="Unassembled WGS sequence"/>
</dbReference>
<evidence type="ECO:0000259" key="5">
    <source>
        <dbReference type="Pfam" id="PF25973"/>
    </source>
</evidence>
<accession>A0A2W7RN36</accession>
<dbReference type="OrthoDB" id="9806939at2"/>
<dbReference type="Gene3D" id="1.10.287.470">
    <property type="entry name" value="Helix hairpin bin"/>
    <property type="match status" value="1"/>
</dbReference>
<dbReference type="RefSeq" id="WP_086501597.1">
    <property type="nucleotide sequence ID" value="NZ_MSSV01000009.1"/>
</dbReference>
<evidence type="ECO:0000313" key="6">
    <source>
        <dbReference type="EMBL" id="PZX55909.1"/>
    </source>
</evidence>
<name>A0A2W7RN36_9BACT</name>
<dbReference type="EMBL" id="VORV01000008">
    <property type="protein sequence ID" value="TXD77271.1"/>
    <property type="molecule type" value="Genomic_DNA"/>
</dbReference>
<comment type="caution">
    <text evidence="6">The sequence shown here is derived from an EMBL/GenBank/DDBJ whole genome shotgun (WGS) entry which is preliminary data.</text>
</comment>
<dbReference type="Proteomes" id="UP000321927">
    <property type="component" value="Unassembled WGS sequence"/>
</dbReference>
<dbReference type="Pfam" id="PF25973">
    <property type="entry name" value="BSH_CzcB"/>
    <property type="match status" value="1"/>
</dbReference>
<dbReference type="Gene3D" id="2.40.420.20">
    <property type="match status" value="1"/>
</dbReference>
<evidence type="ECO:0000256" key="1">
    <source>
        <dbReference type="ARBA" id="ARBA00009477"/>
    </source>
</evidence>
<dbReference type="InterPro" id="IPR058647">
    <property type="entry name" value="BSH_CzcB-like"/>
</dbReference>
<proteinExistence type="inferred from homology"/>
<dbReference type="PANTHER" id="PTHR30469">
    <property type="entry name" value="MULTIDRUG RESISTANCE PROTEIN MDTA"/>
    <property type="match status" value="1"/>
</dbReference>
<dbReference type="GO" id="GO:1990281">
    <property type="term" value="C:efflux pump complex"/>
    <property type="evidence" value="ECO:0007669"/>
    <property type="project" value="TreeGrafter"/>
</dbReference>
<feature type="domain" description="CzcB-like alpha-helical hairpin" evidence="3">
    <location>
        <begin position="141"/>
        <end position="189"/>
    </location>
</feature>
<reference evidence="7 9" key="2">
    <citation type="submission" date="2019-08" db="EMBL/GenBank/DDBJ databases">
        <title>Genome of Algoriphagus ratkowskyi IC026.</title>
        <authorList>
            <person name="Bowman J.P."/>
        </authorList>
    </citation>
    <scope>NUCLEOTIDE SEQUENCE [LARGE SCALE GENOMIC DNA]</scope>
    <source>
        <strain evidence="7 9">IC026</strain>
    </source>
</reference>
<dbReference type="Pfam" id="PF25893">
    <property type="entry name" value="HH_CzcB"/>
    <property type="match status" value="1"/>
</dbReference>
<evidence type="ECO:0000313" key="8">
    <source>
        <dbReference type="Proteomes" id="UP000249115"/>
    </source>
</evidence>
<dbReference type="GO" id="GO:0015562">
    <property type="term" value="F:efflux transmembrane transporter activity"/>
    <property type="evidence" value="ECO:0007669"/>
    <property type="project" value="TreeGrafter"/>
</dbReference>
<feature type="domain" description="CusB-like beta-barrel" evidence="4">
    <location>
        <begin position="229"/>
        <end position="295"/>
    </location>
</feature>
<dbReference type="SUPFAM" id="SSF111369">
    <property type="entry name" value="HlyD-like secretion proteins"/>
    <property type="match status" value="1"/>
</dbReference>
<evidence type="ECO:0000259" key="4">
    <source>
        <dbReference type="Pfam" id="PF25954"/>
    </source>
</evidence>
<dbReference type="AlphaFoldDB" id="A0A2W7RN36"/>
<evidence type="ECO:0000313" key="7">
    <source>
        <dbReference type="EMBL" id="TXD77271.1"/>
    </source>
</evidence>
<comment type="similarity">
    <text evidence="1">Belongs to the membrane fusion protein (MFP) (TC 8.A.1) family.</text>
</comment>
<keyword evidence="2" id="KW-0175">Coiled coil</keyword>
<dbReference type="InterPro" id="IPR058792">
    <property type="entry name" value="Beta-barrel_RND_2"/>
</dbReference>
<sequence>MKVTHRFLPLIALAFLALSCAKEEGVEAKKAELESLKTESNEIANQIKEIEAELMQLDPDYAKANQKSILITTAQAKRGRFEHYVEVTGSVLSKKNVNISAETSGRILEVPAVEGMRVEKGAVLARIDSESIQRSIDELENNMDLANTLFEKQERLWNQQIGTEVQFLEAKNRKEGLERNLASVKTELAKAIIRAPFAGTIETVQVRLGELVQPGASMFQFVGDSDLFIEADISESYVGVLSKGDSVDVSFPSINQSLQTKVSAVGAIINSNNRTFKVEVFLPRIPMVKPNMISVLKIQDYENNDAVIVPSYLILSDNRGDYIFVVEGGVAKKKYVERGKSFDRDTEILKGIEGNEVLVDKGFREVGDNFNVNVAQQ</sequence>
<keyword evidence="9" id="KW-1185">Reference proteome</keyword>
<feature type="coiled-coil region" evidence="2">
    <location>
        <begin position="26"/>
        <end position="53"/>
    </location>
</feature>
<dbReference type="InterPro" id="IPR058648">
    <property type="entry name" value="HH_CzcB-like"/>
</dbReference>
<dbReference type="EMBL" id="QKZU01000008">
    <property type="protein sequence ID" value="PZX55909.1"/>
    <property type="molecule type" value="Genomic_DNA"/>
</dbReference>
<organism evidence="6 8">
    <name type="scientific">Algoriphagus ratkowskyi</name>
    <dbReference type="NCBI Taxonomy" id="57028"/>
    <lineage>
        <taxon>Bacteria</taxon>
        <taxon>Pseudomonadati</taxon>
        <taxon>Bacteroidota</taxon>
        <taxon>Cytophagia</taxon>
        <taxon>Cytophagales</taxon>
        <taxon>Cyclobacteriaceae</taxon>
        <taxon>Algoriphagus</taxon>
    </lineage>
</organism>
<feature type="coiled-coil region" evidence="2">
    <location>
        <begin position="129"/>
        <end position="194"/>
    </location>
</feature>
<dbReference type="PROSITE" id="PS51257">
    <property type="entry name" value="PROKAR_LIPOPROTEIN"/>
    <property type="match status" value="1"/>
</dbReference>